<dbReference type="AlphaFoldDB" id="A0A1H3VHH4"/>
<keyword evidence="1" id="KW-0472">Membrane</keyword>
<protein>
    <submittedName>
        <fullName evidence="2">Uncharacterized protein</fullName>
    </submittedName>
</protein>
<gene>
    <name evidence="2" type="ORF">SAMN05444370_101103</name>
</gene>
<keyword evidence="1" id="KW-0812">Transmembrane</keyword>
<reference evidence="2 3" key="1">
    <citation type="submission" date="2016-10" db="EMBL/GenBank/DDBJ databases">
        <authorList>
            <person name="de Groot N.N."/>
        </authorList>
    </citation>
    <scope>NUCLEOTIDE SEQUENCE [LARGE SCALE GENOMIC DNA]</scope>
    <source>
        <strain evidence="2 3">DSM 15345</strain>
    </source>
</reference>
<proteinExistence type="predicted"/>
<keyword evidence="1" id="KW-1133">Transmembrane helix</keyword>
<sequence>MDAVDAVMALKALAILAALVWIGRGAGRKSTDRADG</sequence>
<dbReference type="EMBL" id="FNQM01000001">
    <property type="protein sequence ID" value="SDZ74216.1"/>
    <property type="molecule type" value="Genomic_DNA"/>
</dbReference>
<evidence type="ECO:0000313" key="3">
    <source>
        <dbReference type="Proteomes" id="UP000198703"/>
    </source>
</evidence>
<evidence type="ECO:0000256" key="1">
    <source>
        <dbReference type="SAM" id="Phobius"/>
    </source>
</evidence>
<dbReference type="Proteomes" id="UP000198703">
    <property type="component" value="Unassembled WGS sequence"/>
</dbReference>
<name>A0A1H3VHH4_9RHOB</name>
<evidence type="ECO:0000313" key="2">
    <source>
        <dbReference type="EMBL" id="SDZ74216.1"/>
    </source>
</evidence>
<keyword evidence="3" id="KW-1185">Reference proteome</keyword>
<organism evidence="2 3">
    <name type="scientific">Rubrimonas cliftonensis</name>
    <dbReference type="NCBI Taxonomy" id="89524"/>
    <lineage>
        <taxon>Bacteria</taxon>
        <taxon>Pseudomonadati</taxon>
        <taxon>Pseudomonadota</taxon>
        <taxon>Alphaproteobacteria</taxon>
        <taxon>Rhodobacterales</taxon>
        <taxon>Paracoccaceae</taxon>
        <taxon>Rubrimonas</taxon>
    </lineage>
</organism>
<accession>A0A1H3VHH4</accession>
<feature type="transmembrane region" description="Helical" evidence="1">
    <location>
        <begin position="6"/>
        <end position="23"/>
    </location>
</feature>